<feature type="compositionally biased region" description="Polar residues" evidence="1">
    <location>
        <begin position="55"/>
        <end position="66"/>
    </location>
</feature>
<evidence type="ECO:0000256" key="2">
    <source>
        <dbReference type="SAM" id="SignalP"/>
    </source>
</evidence>
<comment type="caution">
    <text evidence="3">The sequence shown here is derived from an EMBL/GenBank/DDBJ whole genome shotgun (WGS) entry which is preliminary data.</text>
</comment>
<proteinExistence type="predicted"/>
<name>A0ABN7I815_9BURK</name>
<feature type="region of interest" description="Disordered" evidence="1">
    <location>
        <begin position="31"/>
        <end position="106"/>
    </location>
</feature>
<protein>
    <submittedName>
        <fullName evidence="3">Uncharacterized protein</fullName>
    </submittedName>
</protein>
<evidence type="ECO:0000313" key="4">
    <source>
        <dbReference type="Proteomes" id="UP000656319"/>
    </source>
</evidence>
<accession>A0ABN7I815</accession>
<evidence type="ECO:0000256" key="1">
    <source>
        <dbReference type="SAM" id="MobiDB-lite"/>
    </source>
</evidence>
<keyword evidence="2" id="KW-0732">Signal</keyword>
<organism evidence="3 4">
    <name type="scientific">Paraburkholderia hiiakae</name>
    <dbReference type="NCBI Taxonomy" id="1081782"/>
    <lineage>
        <taxon>Bacteria</taxon>
        <taxon>Pseudomonadati</taxon>
        <taxon>Pseudomonadota</taxon>
        <taxon>Betaproteobacteria</taxon>
        <taxon>Burkholderiales</taxon>
        <taxon>Burkholderiaceae</taxon>
        <taxon>Paraburkholderia</taxon>
    </lineage>
</organism>
<gene>
    <name evidence="3" type="ORF">LMG27952_04890</name>
</gene>
<dbReference type="Proteomes" id="UP000656319">
    <property type="component" value="Unassembled WGS sequence"/>
</dbReference>
<dbReference type="EMBL" id="CAJHCQ010000014">
    <property type="protein sequence ID" value="CAD6549723.1"/>
    <property type="molecule type" value="Genomic_DNA"/>
</dbReference>
<feature type="chain" id="PRO_5045595838" evidence="2">
    <location>
        <begin position="27"/>
        <end position="106"/>
    </location>
</feature>
<keyword evidence="4" id="KW-1185">Reference proteome</keyword>
<reference evidence="3 4" key="1">
    <citation type="submission" date="2020-10" db="EMBL/GenBank/DDBJ databases">
        <authorList>
            <person name="Peeters C."/>
        </authorList>
    </citation>
    <scope>NUCLEOTIDE SEQUENCE [LARGE SCALE GENOMIC DNA]</scope>
    <source>
        <strain evidence="3 4">LMG 27952</strain>
    </source>
</reference>
<feature type="signal peptide" evidence="2">
    <location>
        <begin position="1"/>
        <end position="26"/>
    </location>
</feature>
<evidence type="ECO:0000313" key="3">
    <source>
        <dbReference type="EMBL" id="CAD6549723.1"/>
    </source>
</evidence>
<sequence length="106" mass="10963">MKANKHSRGVLVLLPALLCWSTLAKAEMPELNTSASGNVKAPTDASVKVPPHAANAQTADGASSAASHPDNRSAPSGTRSLVPESPHPSVDPTQPWPRHGAVDESK</sequence>